<comment type="caution">
    <text evidence="1">The sequence shown here is derived from an EMBL/GenBank/DDBJ whole genome shotgun (WGS) entry which is preliminary data.</text>
</comment>
<keyword evidence="2" id="KW-1185">Reference proteome</keyword>
<reference evidence="1 2" key="1">
    <citation type="journal article" date="2022" name="Genome Biol. Evol.">
        <title>The Spruce Budworm Genome: Reconstructing the Evolutionary History of Antifreeze Proteins.</title>
        <authorList>
            <person name="Beliveau C."/>
            <person name="Gagne P."/>
            <person name="Picq S."/>
            <person name="Vernygora O."/>
            <person name="Keeling C.I."/>
            <person name="Pinkney K."/>
            <person name="Doucet D."/>
            <person name="Wen F."/>
            <person name="Johnston J.S."/>
            <person name="Maaroufi H."/>
            <person name="Boyle B."/>
            <person name="Laroche J."/>
            <person name="Dewar K."/>
            <person name="Juretic N."/>
            <person name="Blackburn G."/>
            <person name="Nisole A."/>
            <person name="Brunet B."/>
            <person name="Brandao M."/>
            <person name="Lumley L."/>
            <person name="Duan J."/>
            <person name="Quan G."/>
            <person name="Lucarotti C.J."/>
            <person name="Roe A.D."/>
            <person name="Sperling F.A.H."/>
            <person name="Levesque R.C."/>
            <person name="Cusson M."/>
        </authorList>
    </citation>
    <scope>NUCLEOTIDE SEQUENCE [LARGE SCALE GENOMIC DNA]</scope>
    <source>
        <strain evidence="1">Glfc:IPQL:Cfum</strain>
    </source>
</reference>
<gene>
    <name evidence="1" type="ORF">MSG28_014937</name>
</gene>
<accession>A0ACC0KYF6</accession>
<sequence>MNGDTGGKTTTRRSCFTFVLCQPPAPSAARDVPAPRPVDKPKSAAACAALARRVVRGVRRAARTDEFLGARTFRRVAAAIQHDAAEVHDLWLGMQRAALAKLRARTWRCDSGPPLGAYEWAVIDLAIAYGGVPVLNTLHYQQYKSLRGLLGVFHLVQQFGLEPAPGEPPPSAHRWVKAAHWYSRDPGRAVMSAVALQRRWYELRADTRRRLQAAWRRRGDAAGGGQPEPAAKDKVLALHEAIARRYPHVVTEALPTWAHMLQTNQLAPPTVSPRDGGIWELAVNAIKLIFLKRLLKQCRQCSGESQRWANMLRMLFELPRLRLSRDAHRFLMMNECGPAPGETVHTSALTDSDSDAPGDDRVFNVDETNAQKNVSEVETAKAQFGLQAIGTPECKPKNLEEADLKISNSDGSRDLRLEKNAAPVKPDPKTKDSMNDNVDFTDSDGDLQIDESRDPSEDVVKALQKMNPRTVQATIVFVSDEEDAPNDAGEEIMQTKRTNKIHTKKAERPKENKNSPVDKRESIKENADPSSKKKSCVKADSDCNNDNESHKSLSHKVIRLRSDSSDSDDDVLVIDDCKENENDDLGNADRITVAIEQEMFRDTSNGSSSKDEVKSRDDDSTAKFWNAVDAYSKAGLSDQNPILSHLLTSKYDDVFKRYQAITTKDTISKSLTVESVPKRNFKLEEYAMNIKTELLGQSASASKEEIFEGGIDPKLLMYPVVLLTKLEDVQPKQLPESPKLQTSAPRTAKLSPRLLANKRHIATLSTLSETFFSIKKNIELLKVCQPCVVMLARGEEKRSRVSKRVELPDIEEVRRNNKRMLTAQVAPLAHQKNAGSKRGAGGAGGEGAAPSREELQRLLDDFAGATPERAVCKNRDSSSAARAACGCEQCVWRLLAAPPSSGAVSKVQTRLLHRAASLAKQRRKYNAEKERRRAAHRKKRPSPPPPPAPRAPSPYDAERAAREWLREKNVAAEKFGVKPRCFKKKPSAGAATDVATLTPLPPPTGPASDPDPSPDRATLTLNDHKQNSVTINQATSSRPPRSSDSGVPSGGAVAPVRTPSGLAYLPLSEENLIREAQNQPIFKLTSSLFNVDAVADINKKLGHLASNERPDAATEPTFSPIITNVQSLAREERPSEPKVQQICWLTKKASDESVSSSKEPRPFLTLTSNRFKDQTVPKIVINKSQLRAPAPADPRSLLNPRLLSDATPRVNAVDSAKTAVPPWRVAQTVAQETHGTDSRVPNRTNVVLTNSSLRAQPAGLVSNVAPNQLKETPTGPVQPGQSQDGVQAQPSLQLNSVYSGPSLSSSLQTPWIVTSVQPATPSIVVGAPSTISQTTFENLTTPFGLNLNQNVLRVNSVQAGPPPPPPPPLLSAVQVGSQLQLVLTPQQVNARQPGQVALVQAAQQIQSVPLNWDANALQVHSVRSAPGKPTGTTGSTLTNQQASQDRPGTTLQLNSVQAGPQASSKIGVFLTHEQIRGLTQLQQIKSVRRIVPQASVPQTSILQASVPQTSVLQASVPQTSVLQASVPQTSVLQASVPQTSVPQTNVSQASVPQRSVPQASVPQTSVPQTSLTQTSVPQASVPQASVPPVVVQAGPSAEKRKMTKEEYDDEVFNEAEWPGLARPAAVRVRGWPAGEAAPLVLAARRGCWRVARHLVLRETPAPPPSRVALYLLSPLLRLILDEDEPSPPAPKQSKPGAPPPRAPRAPAPRPWLKVKAFAKMVDGGNASQMTSHPTPEPLGAGAGRGRGGALRDAGWGLVPQAVLSPVRGAREAGALLLRRAPLFLYAPHRAALAPLAGELDAQGSSIVLTGPADMSEALGELALMLNPSEVTPDAPTGPLAKDPPADDNVVNVTGPKSFPTKQSRQSHKLILPPKVVLNPQSSVDLSVKAVRVASDSDQDTYHLILNDVYSGSVTRSGSEGELRTLGGVIDLSSDEGELSV</sequence>
<name>A0ACC0KYF6_CHOFU</name>
<dbReference type="Proteomes" id="UP001064048">
    <property type="component" value="Chromosome 27"/>
</dbReference>
<organism evidence="1 2">
    <name type="scientific">Choristoneura fumiferana</name>
    <name type="common">Spruce budworm moth</name>
    <name type="synonym">Archips fumiferana</name>
    <dbReference type="NCBI Taxonomy" id="7141"/>
    <lineage>
        <taxon>Eukaryota</taxon>
        <taxon>Metazoa</taxon>
        <taxon>Ecdysozoa</taxon>
        <taxon>Arthropoda</taxon>
        <taxon>Hexapoda</taxon>
        <taxon>Insecta</taxon>
        <taxon>Pterygota</taxon>
        <taxon>Neoptera</taxon>
        <taxon>Endopterygota</taxon>
        <taxon>Lepidoptera</taxon>
        <taxon>Glossata</taxon>
        <taxon>Ditrysia</taxon>
        <taxon>Tortricoidea</taxon>
        <taxon>Tortricidae</taxon>
        <taxon>Tortricinae</taxon>
        <taxon>Choristoneura</taxon>
    </lineage>
</organism>
<protein>
    <submittedName>
        <fullName evidence="1">Uncharacterized protein</fullName>
    </submittedName>
</protein>
<evidence type="ECO:0000313" key="1">
    <source>
        <dbReference type="EMBL" id="KAI8441315.1"/>
    </source>
</evidence>
<evidence type="ECO:0000313" key="2">
    <source>
        <dbReference type="Proteomes" id="UP001064048"/>
    </source>
</evidence>
<proteinExistence type="predicted"/>
<dbReference type="EMBL" id="CM046127">
    <property type="protein sequence ID" value="KAI8441315.1"/>
    <property type="molecule type" value="Genomic_DNA"/>
</dbReference>